<keyword evidence="4 8" id="KW-0297">G-protein coupled receptor</keyword>
<evidence type="ECO:0000256" key="3">
    <source>
        <dbReference type="ARBA" id="ARBA00022989"/>
    </source>
</evidence>
<dbReference type="ExpressionAtlas" id="A0A126GVW7">
    <property type="expression patterns" value="baseline and differential"/>
</dbReference>
<name>A0A126GVW7_HUMAN</name>
<keyword evidence="9" id="KW-0552">Olfaction</keyword>
<dbReference type="OrthoDB" id="9823959at2759"/>
<evidence type="ECO:0000256" key="7">
    <source>
        <dbReference type="ARBA" id="ARBA00023224"/>
    </source>
</evidence>
<keyword evidence="9" id="KW-0716">Sensory transduction</keyword>
<dbReference type="GeneID" id="390445"/>
<evidence type="ECO:0000256" key="9">
    <source>
        <dbReference type="RuleBase" id="RU363047"/>
    </source>
</evidence>
<dbReference type="PROSITE" id="PS00237">
    <property type="entry name" value="G_PROTEIN_RECEP_F1_1"/>
    <property type="match status" value="1"/>
</dbReference>
<comment type="subcellular location">
    <subcellularLocation>
        <location evidence="9">Cell membrane</location>
        <topology evidence="9">Multi-pass membrane protein</topology>
    </subcellularLocation>
    <subcellularLocation>
        <location evidence="1">Membrane</location>
        <topology evidence="1">Multi-pass membrane protein</topology>
    </subcellularLocation>
</comment>
<feature type="transmembrane region" description="Helical" evidence="9">
    <location>
        <begin position="150"/>
        <end position="171"/>
    </location>
</feature>
<feature type="transmembrane region" description="Helical" evidence="9">
    <location>
        <begin position="293"/>
        <end position="311"/>
    </location>
</feature>
<dbReference type="InterPro" id="IPR000725">
    <property type="entry name" value="Olfact_rcpt"/>
</dbReference>
<dbReference type="PhylomeDB" id="A0A126GVW7"/>
<dbReference type="Pfam" id="PF13853">
    <property type="entry name" value="7tm_4"/>
    <property type="match status" value="1"/>
</dbReference>
<dbReference type="AlphaFoldDB" id="A0A126GVW7"/>
<feature type="transmembrane region" description="Helical" evidence="9">
    <location>
        <begin position="119"/>
        <end position="138"/>
    </location>
</feature>
<keyword evidence="5 9" id="KW-0472">Membrane</keyword>
<keyword evidence="3 9" id="KW-1133">Transmembrane helix</keyword>
<dbReference type="KEGG" id="hsa:390445"/>
<accession>A0A126GVW7</accession>
<dbReference type="SUPFAM" id="SSF81321">
    <property type="entry name" value="Family A G protein-coupled receptor-like"/>
    <property type="match status" value="1"/>
</dbReference>
<protein>
    <recommendedName>
        <fullName evidence="9">Olfactory receptor</fullName>
    </recommendedName>
</protein>
<reference evidence="11" key="1">
    <citation type="submission" date="2014-12" db="EMBL/GenBank/DDBJ databases">
        <title>Human Olfactory Receptor Responses to Odorants.</title>
        <authorList>
            <person name="Mainland J.D."/>
            <person name="Li Y.R."/>
            <person name="Zhou T."/>
            <person name="Liu W.L.L."/>
            <person name="Matsunami H."/>
        </authorList>
    </citation>
    <scope>NUCLEOTIDE SEQUENCE</scope>
</reference>
<dbReference type="BioGRID-ORCS" id="390445">
    <property type="hits" value="10 hits in 754 CRISPR screens"/>
</dbReference>
<keyword evidence="9" id="KW-1003">Cell membrane</keyword>
<feature type="transmembrane region" description="Helical" evidence="9">
    <location>
        <begin position="323"/>
        <end position="343"/>
    </location>
</feature>
<evidence type="ECO:0000256" key="1">
    <source>
        <dbReference type="ARBA" id="ARBA00004141"/>
    </source>
</evidence>
<keyword evidence="6 8" id="KW-0675">Receptor</keyword>
<dbReference type="GO" id="GO:0005886">
    <property type="term" value="C:plasma membrane"/>
    <property type="evidence" value="ECO:0007669"/>
    <property type="project" value="UniProtKB-SubCell"/>
</dbReference>
<dbReference type="InterPro" id="IPR017452">
    <property type="entry name" value="GPCR_Rhodpsn_7TM"/>
</dbReference>
<dbReference type="EMBL" id="KP290387">
    <property type="protein sequence ID" value="ALI87560.1"/>
    <property type="molecule type" value="Genomic_DNA"/>
</dbReference>
<organism evidence="11">
    <name type="scientific">Homo sapiens</name>
    <name type="common">Human</name>
    <dbReference type="NCBI Taxonomy" id="9606"/>
    <lineage>
        <taxon>Eukaryota</taxon>
        <taxon>Metazoa</taxon>
        <taxon>Chordata</taxon>
        <taxon>Craniata</taxon>
        <taxon>Vertebrata</taxon>
        <taxon>Euteleostomi</taxon>
        <taxon>Mammalia</taxon>
        <taxon>Eutheria</taxon>
        <taxon>Euarchontoglires</taxon>
        <taxon>Primates</taxon>
        <taxon>Haplorrhini</taxon>
        <taxon>Catarrhini</taxon>
        <taxon>Hominidae</taxon>
        <taxon>Homo</taxon>
    </lineage>
</organism>
<dbReference type="GO" id="GO:0004984">
    <property type="term" value="F:olfactory receptor activity"/>
    <property type="evidence" value="ECO:0007669"/>
    <property type="project" value="InterPro"/>
</dbReference>
<comment type="similarity">
    <text evidence="8">Belongs to the G-protein coupled receptor 1 family.</text>
</comment>
<dbReference type="PRINTS" id="PR00237">
    <property type="entry name" value="GPCRRHODOPSN"/>
</dbReference>
<evidence type="ECO:0000313" key="11">
    <source>
        <dbReference type="EMBL" id="ALI87560.1"/>
    </source>
</evidence>
<dbReference type="DNASU" id="390445"/>
<gene>
    <name evidence="11" type="primary">OR5AU1</name>
</gene>
<dbReference type="PRINTS" id="PR00245">
    <property type="entry name" value="OLFACTORYR"/>
</dbReference>
<evidence type="ECO:0000256" key="6">
    <source>
        <dbReference type="ARBA" id="ARBA00023170"/>
    </source>
</evidence>
<evidence type="ECO:0000256" key="5">
    <source>
        <dbReference type="ARBA" id="ARBA00023136"/>
    </source>
</evidence>
<evidence type="ECO:0000259" key="10">
    <source>
        <dbReference type="PROSITE" id="PS50262"/>
    </source>
</evidence>
<evidence type="ECO:0000256" key="4">
    <source>
        <dbReference type="ARBA" id="ARBA00023040"/>
    </source>
</evidence>
<sequence length="362" mass="40658">MTEFHLQSQMPSIRLIFRRLSLGRIKPSQSPRCSTSFMVVPSFSIAEHWRRMKGANLSQGMEFELLGLTTDPQLQRLLFVVFLGMYTATLLGNLVMFLLIHVSATLHTPMYSLLKSLSFLDFCYSSTVVPQTLVNFLAKRKVISYFGCMTQMFFYAGFATSECYLIAAMAYDRYAAICNPLLYSTIMSPEVCASLIVGSYSAGFLNSLIHTGCIFSLKFCGAHVVTHFFCDGPPILSLSCVDTSLCEILLFIFAGFNLLSCTLTILISYFLILNTILKMSSAQGRFKAFSTCASHLTAICLFFGTTLFMYLRPRSSYSLTQDRTVAVIYTVVIPVLNPLMYSLRNKDVKKALIKVWGRKTME</sequence>
<keyword evidence="7 8" id="KW-0807">Transducer</keyword>
<dbReference type="GO" id="GO:0004930">
    <property type="term" value="F:G protein-coupled receptor activity"/>
    <property type="evidence" value="ECO:0007669"/>
    <property type="project" value="UniProtKB-KW"/>
</dbReference>
<proteinExistence type="inferred from homology"/>
<dbReference type="Gene3D" id="1.20.1070.10">
    <property type="entry name" value="Rhodopsin 7-helix transmembrane proteins"/>
    <property type="match status" value="1"/>
</dbReference>
<dbReference type="VEuPathDB" id="HostDB:ENSG00000169327"/>
<evidence type="ECO:0000256" key="2">
    <source>
        <dbReference type="ARBA" id="ARBA00022692"/>
    </source>
</evidence>
<dbReference type="CTD" id="390445"/>
<evidence type="ECO:0000256" key="8">
    <source>
        <dbReference type="RuleBase" id="RU000688"/>
    </source>
</evidence>
<keyword evidence="2 8" id="KW-0812">Transmembrane</keyword>
<dbReference type="CDD" id="cd15408">
    <property type="entry name" value="7tmA_OR5AK3-like"/>
    <property type="match status" value="1"/>
</dbReference>
<dbReference type="Antibodypedia" id="56287">
    <property type="antibodies" value="46 antibodies from 15 providers"/>
</dbReference>
<dbReference type="PROSITE" id="PS50262">
    <property type="entry name" value="G_PROTEIN_RECEP_F1_2"/>
    <property type="match status" value="1"/>
</dbReference>
<dbReference type="InterPro" id="IPR000276">
    <property type="entry name" value="GPCR_Rhodpsn"/>
</dbReference>
<dbReference type="RefSeq" id="NP_001004731.2">
    <property type="nucleotide sequence ID" value="NM_001004731.3"/>
</dbReference>
<feature type="transmembrane region" description="Helical" evidence="9">
    <location>
        <begin position="77"/>
        <end position="99"/>
    </location>
</feature>
<feature type="transmembrane region" description="Helical" evidence="9">
    <location>
        <begin position="248"/>
        <end position="272"/>
    </location>
</feature>
<dbReference type="SMR" id="A0A126GVW7"/>
<feature type="domain" description="G-protein coupled receptors family 1 profile" evidence="10">
    <location>
        <begin position="92"/>
        <end position="341"/>
    </location>
</feature>
<dbReference type="PANTHER" id="PTHR48018">
    <property type="entry name" value="OLFACTORY RECEPTOR"/>
    <property type="match status" value="1"/>
</dbReference>
<dbReference type="FunFam" id="1.20.1070.10:FF:000003">
    <property type="entry name" value="Olfactory receptor"/>
    <property type="match status" value="1"/>
</dbReference>